<dbReference type="EMBL" id="UHFX01000003">
    <property type="protein sequence ID" value="SUO04755.1"/>
    <property type="molecule type" value="Genomic_DNA"/>
</dbReference>
<dbReference type="RefSeq" id="WP_022790078.1">
    <property type="nucleotide sequence ID" value="NZ_UHFX01000003.1"/>
</dbReference>
<dbReference type="SUPFAM" id="SSF55174">
    <property type="entry name" value="Alpha-L RNA-binding motif"/>
    <property type="match status" value="1"/>
</dbReference>
<evidence type="ECO:0000313" key="4">
    <source>
        <dbReference type="EMBL" id="SUO04755.1"/>
    </source>
</evidence>
<dbReference type="InterPro" id="IPR000748">
    <property type="entry name" value="PsdUridine_synth_RsuA/RluB/E/F"/>
</dbReference>
<dbReference type="PROSITE" id="PS50889">
    <property type="entry name" value="S4"/>
    <property type="match status" value="1"/>
</dbReference>
<dbReference type="Proteomes" id="UP000255523">
    <property type="component" value="Unassembled WGS sequence"/>
</dbReference>
<dbReference type="CDD" id="cd00165">
    <property type="entry name" value="S4"/>
    <property type="match status" value="1"/>
</dbReference>
<dbReference type="Pfam" id="PF00849">
    <property type="entry name" value="PseudoU_synth_2"/>
    <property type="match status" value="1"/>
</dbReference>
<dbReference type="GO" id="GO:0160136">
    <property type="term" value="F:16S rRNA pseudouridine(516) synthase activity"/>
    <property type="evidence" value="ECO:0007669"/>
    <property type="project" value="UniProtKB-EC"/>
</dbReference>
<keyword evidence="1 4" id="KW-0413">Isomerase</keyword>
<dbReference type="PANTHER" id="PTHR47683:SF4">
    <property type="entry name" value="PSEUDOURIDINE SYNTHASE"/>
    <property type="match status" value="1"/>
</dbReference>
<dbReference type="SMART" id="SM00363">
    <property type="entry name" value="S4"/>
    <property type="match status" value="1"/>
</dbReference>
<dbReference type="GO" id="GO:0003723">
    <property type="term" value="F:RNA binding"/>
    <property type="evidence" value="ECO:0007669"/>
    <property type="project" value="UniProtKB-KW"/>
</dbReference>
<reference evidence="4 5" key="1">
    <citation type="submission" date="2018-06" db="EMBL/GenBank/DDBJ databases">
        <authorList>
            <consortium name="Pathogen Informatics"/>
            <person name="Doyle S."/>
        </authorList>
    </citation>
    <scope>NUCLEOTIDE SEQUENCE [LARGE SCALE GENOMIC DNA]</scope>
    <source>
        <strain evidence="4 5">NCTC11087</strain>
    </source>
</reference>
<protein>
    <submittedName>
        <fullName evidence="4">16S rRNA uridine-516 pseudouridylate synthase</fullName>
        <ecNumber evidence="4">5.4.99.19</ecNumber>
    </submittedName>
</protein>
<dbReference type="InterPro" id="IPR020103">
    <property type="entry name" value="PsdUridine_synth_cat_dom_sf"/>
</dbReference>
<evidence type="ECO:0000313" key="5">
    <source>
        <dbReference type="Proteomes" id="UP000255523"/>
    </source>
</evidence>
<dbReference type="EC" id="5.4.99.19" evidence="4"/>
<gene>
    <name evidence="4" type="primary">rsuA</name>
    <name evidence="4" type="ORF">NCTC11087_01682</name>
</gene>
<proteinExistence type="predicted"/>
<dbReference type="AlphaFoldDB" id="A0A380LNG6"/>
<keyword evidence="2" id="KW-0694">RNA-binding</keyword>
<dbReference type="InterPro" id="IPR036986">
    <property type="entry name" value="S4_RNA-bd_sf"/>
</dbReference>
<evidence type="ECO:0000259" key="3">
    <source>
        <dbReference type="SMART" id="SM00363"/>
    </source>
</evidence>
<dbReference type="NCBIfam" id="TIGR00093">
    <property type="entry name" value="pseudouridine synthase"/>
    <property type="match status" value="1"/>
</dbReference>
<dbReference type="GO" id="GO:0000455">
    <property type="term" value="P:enzyme-directed rRNA pseudouridine synthesis"/>
    <property type="evidence" value="ECO:0007669"/>
    <property type="project" value="UniProtKB-ARBA"/>
</dbReference>
<dbReference type="OrthoDB" id="9807213at2"/>
<dbReference type="Gene3D" id="3.10.290.10">
    <property type="entry name" value="RNA-binding S4 domain"/>
    <property type="match status" value="1"/>
</dbReference>
<dbReference type="InterPro" id="IPR042092">
    <property type="entry name" value="PsdUridine_s_RsuA/RluB/E/F_cat"/>
</dbReference>
<dbReference type="GeneID" id="77462627"/>
<dbReference type="Pfam" id="PF01479">
    <property type="entry name" value="S4"/>
    <property type="match status" value="1"/>
</dbReference>
<sequence>MALAVRLDKFLSHMGYGTRNEVKNIIKNGWVTIEGKTIKKADFQVKEDQTVYVDDVPVSYVRYEYYILNKPAGYVSATEDTLHPTVMELIPSIRNDLYPVGRLDLDTEGLLLVCNDGQLTHELLSPKKHVLKKYYAEFEGTLPENAVEIFAQPMDLDDFITKPAKLEVLDQDKAYLTISEGKFHQVKRMFLKVGCEVTYLQRVCFGPLELKDLEIGQARALTPEEIELLKTHND</sequence>
<dbReference type="SUPFAM" id="SSF55120">
    <property type="entry name" value="Pseudouridine synthase"/>
    <property type="match status" value="1"/>
</dbReference>
<keyword evidence="5" id="KW-1185">Reference proteome</keyword>
<dbReference type="InterPro" id="IPR002942">
    <property type="entry name" value="S4_RNA-bd"/>
</dbReference>
<name>A0A380LNG6_9FIRM</name>
<dbReference type="InterPro" id="IPR050343">
    <property type="entry name" value="RsuA_PseudoU_synthase"/>
</dbReference>
<dbReference type="Gene3D" id="3.30.70.580">
    <property type="entry name" value="Pseudouridine synthase I, catalytic domain, N-terminal subdomain"/>
    <property type="match status" value="1"/>
</dbReference>
<dbReference type="PANTHER" id="PTHR47683">
    <property type="entry name" value="PSEUDOURIDINE SYNTHASE FAMILY PROTEIN-RELATED"/>
    <property type="match status" value="1"/>
</dbReference>
<organism evidence="4 5">
    <name type="scientific">Faecalicoccus pleomorphus</name>
    <dbReference type="NCBI Taxonomy" id="1323"/>
    <lineage>
        <taxon>Bacteria</taxon>
        <taxon>Bacillati</taxon>
        <taxon>Bacillota</taxon>
        <taxon>Erysipelotrichia</taxon>
        <taxon>Erysipelotrichales</taxon>
        <taxon>Erysipelotrichaceae</taxon>
        <taxon>Faecalicoccus</taxon>
    </lineage>
</organism>
<feature type="domain" description="RNA-binding S4" evidence="3">
    <location>
        <begin position="5"/>
        <end position="62"/>
    </location>
</feature>
<dbReference type="Gene3D" id="3.30.70.1560">
    <property type="entry name" value="Alpha-L RNA-binding motif"/>
    <property type="match status" value="1"/>
</dbReference>
<dbReference type="CDD" id="cd02553">
    <property type="entry name" value="PseudoU_synth_RsuA"/>
    <property type="match status" value="1"/>
</dbReference>
<accession>A0A380LNG6</accession>
<dbReference type="InterPro" id="IPR020094">
    <property type="entry name" value="TruA/RsuA/RluB/E/F_N"/>
</dbReference>
<dbReference type="InterPro" id="IPR006145">
    <property type="entry name" value="PsdUridine_synth_RsuA/RluA"/>
</dbReference>
<evidence type="ECO:0000256" key="1">
    <source>
        <dbReference type="ARBA" id="ARBA00023235"/>
    </source>
</evidence>
<evidence type="ECO:0000256" key="2">
    <source>
        <dbReference type="PROSITE-ProRule" id="PRU00182"/>
    </source>
</evidence>